<organism evidence="2">
    <name type="scientific">Mycobacterium xenopi 4042</name>
    <dbReference type="NCBI Taxonomy" id="1299334"/>
    <lineage>
        <taxon>Bacteria</taxon>
        <taxon>Bacillati</taxon>
        <taxon>Actinomycetota</taxon>
        <taxon>Actinomycetes</taxon>
        <taxon>Mycobacteriales</taxon>
        <taxon>Mycobacteriaceae</taxon>
        <taxon>Mycobacterium</taxon>
    </lineage>
</organism>
<protein>
    <submittedName>
        <fullName evidence="2">MCE-family lipoLprN domain protein</fullName>
    </submittedName>
</protein>
<accession>X7ZX93</accession>
<reference evidence="2" key="1">
    <citation type="submission" date="2014-01" db="EMBL/GenBank/DDBJ databases">
        <authorList>
            <person name="Brown-Elliot B."/>
            <person name="Wallace R."/>
            <person name="Lenaerts A."/>
            <person name="Ordway D."/>
            <person name="DeGroote M.A."/>
            <person name="Parker T."/>
            <person name="Sizemore C."/>
            <person name="Tallon L.J."/>
            <person name="Sadzewicz L.K."/>
            <person name="Sengamalay N."/>
            <person name="Fraser C.M."/>
            <person name="Hine E."/>
            <person name="Shefchek K.A."/>
            <person name="Das S.P."/>
            <person name="Tettelin H."/>
        </authorList>
    </citation>
    <scope>NUCLEOTIDE SEQUENCE [LARGE SCALE GENOMIC DNA]</scope>
    <source>
        <strain evidence="2">4042</strain>
    </source>
</reference>
<feature type="region of interest" description="Disordered" evidence="1">
    <location>
        <begin position="1"/>
        <end position="41"/>
    </location>
</feature>
<sequence>MMHMSEILNPPDFLTGELANLSGQAADPFKLPPGQPQQGSR</sequence>
<dbReference type="PATRIC" id="fig|1299334.3.peg.7381"/>
<evidence type="ECO:0000256" key="1">
    <source>
        <dbReference type="SAM" id="MobiDB-lite"/>
    </source>
</evidence>
<proteinExistence type="predicted"/>
<evidence type="ECO:0000313" key="2">
    <source>
        <dbReference type="EMBL" id="EUA23671.1"/>
    </source>
</evidence>
<dbReference type="AlphaFoldDB" id="X7ZX93"/>
<name>X7ZX93_MYCXE</name>
<gene>
    <name evidence="2" type="primary">lprN</name>
    <name evidence="2" type="ORF">I553_5428</name>
</gene>
<comment type="caution">
    <text evidence="2">The sequence shown here is derived from an EMBL/GenBank/DDBJ whole genome shotgun (WGS) entry which is preliminary data.</text>
</comment>
<dbReference type="EMBL" id="JAOB01000069">
    <property type="protein sequence ID" value="EUA23671.1"/>
    <property type="molecule type" value="Genomic_DNA"/>
</dbReference>